<dbReference type="AlphaFoldDB" id="A0AAE3MI04"/>
<dbReference type="InterPro" id="IPR043519">
    <property type="entry name" value="NT_sf"/>
</dbReference>
<accession>A0AAE3MI04</accession>
<organism evidence="2 3">
    <name type="scientific">Plebeiibacterium marinum</name>
    <dbReference type="NCBI Taxonomy" id="2992111"/>
    <lineage>
        <taxon>Bacteria</taxon>
        <taxon>Pseudomonadati</taxon>
        <taxon>Bacteroidota</taxon>
        <taxon>Bacteroidia</taxon>
        <taxon>Marinilabiliales</taxon>
        <taxon>Marinilabiliaceae</taxon>
        <taxon>Plebeiibacterium</taxon>
    </lineage>
</organism>
<dbReference type="Gene3D" id="3.30.460.10">
    <property type="entry name" value="Beta Polymerase, domain 2"/>
    <property type="match status" value="1"/>
</dbReference>
<sequence length="106" mass="12413">MEINRDILKKISDFAKLKYPNAEVYLYGSQARGEASKMSDWDLLVLLNKAQISFEEETKIMDDFYELELETGEVISPLIYTKNDWELKHRMTSLYSNIAKEGKKIK</sequence>
<reference evidence="2" key="1">
    <citation type="submission" date="2022-10" db="EMBL/GenBank/DDBJ databases">
        <authorList>
            <person name="Yu W.X."/>
        </authorList>
    </citation>
    <scope>NUCLEOTIDE SEQUENCE</scope>
    <source>
        <strain evidence="2">D04</strain>
    </source>
</reference>
<dbReference type="GO" id="GO:0016779">
    <property type="term" value="F:nucleotidyltransferase activity"/>
    <property type="evidence" value="ECO:0007669"/>
    <property type="project" value="InterPro"/>
</dbReference>
<protein>
    <submittedName>
        <fullName evidence="2">Nucleotidyltransferase domain-containing protein</fullName>
    </submittedName>
</protein>
<dbReference type="PANTHER" id="PTHR33933:SF1">
    <property type="entry name" value="PROTEIN ADENYLYLTRANSFERASE MNTA-RELATED"/>
    <property type="match status" value="1"/>
</dbReference>
<dbReference type="SUPFAM" id="SSF81301">
    <property type="entry name" value="Nucleotidyltransferase"/>
    <property type="match status" value="1"/>
</dbReference>
<dbReference type="Proteomes" id="UP001207408">
    <property type="component" value="Unassembled WGS sequence"/>
</dbReference>
<dbReference type="EMBL" id="JAPDPI010000077">
    <property type="protein sequence ID" value="MCW3807996.1"/>
    <property type="molecule type" value="Genomic_DNA"/>
</dbReference>
<dbReference type="CDD" id="cd05403">
    <property type="entry name" value="NT_KNTase_like"/>
    <property type="match status" value="1"/>
</dbReference>
<dbReference type="InterPro" id="IPR002934">
    <property type="entry name" value="Polymerase_NTP_transf_dom"/>
</dbReference>
<feature type="domain" description="Polymerase nucleotidyl transferase" evidence="1">
    <location>
        <begin position="8"/>
        <end position="86"/>
    </location>
</feature>
<proteinExistence type="predicted"/>
<name>A0AAE3MI04_9BACT</name>
<evidence type="ECO:0000313" key="3">
    <source>
        <dbReference type="Proteomes" id="UP001207408"/>
    </source>
</evidence>
<evidence type="ECO:0000313" key="2">
    <source>
        <dbReference type="EMBL" id="MCW3807996.1"/>
    </source>
</evidence>
<dbReference type="RefSeq" id="WP_301202521.1">
    <property type="nucleotide sequence ID" value="NZ_JAPDPI010000077.1"/>
</dbReference>
<evidence type="ECO:0000259" key="1">
    <source>
        <dbReference type="Pfam" id="PF01909"/>
    </source>
</evidence>
<keyword evidence="3" id="KW-1185">Reference proteome</keyword>
<dbReference type="Pfam" id="PF01909">
    <property type="entry name" value="NTP_transf_2"/>
    <property type="match status" value="1"/>
</dbReference>
<dbReference type="PANTHER" id="PTHR33933">
    <property type="entry name" value="NUCLEOTIDYLTRANSFERASE"/>
    <property type="match status" value="1"/>
</dbReference>
<gene>
    <name evidence="2" type="ORF">OM074_20400</name>
</gene>
<dbReference type="InterPro" id="IPR052548">
    <property type="entry name" value="Type_VII_TA_antitoxin"/>
</dbReference>
<comment type="caution">
    <text evidence="2">The sequence shown here is derived from an EMBL/GenBank/DDBJ whole genome shotgun (WGS) entry which is preliminary data.</text>
</comment>